<dbReference type="STRING" id="402676.B6K258"/>
<dbReference type="GO" id="GO:0061024">
    <property type="term" value="P:membrane organization"/>
    <property type="evidence" value="ECO:0007669"/>
    <property type="project" value="UniProtKB-ARBA"/>
</dbReference>
<gene>
    <name evidence="4" type="primary">osh42</name>
    <name evidence="3" type="ORF">SJAG_02323</name>
</gene>
<dbReference type="JaponicusDB" id="SJAG_02323">
    <property type="gene designation" value="osh42"/>
</dbReference>
<dbReference type="VEuPathDB" id="FungiDB:SJAG_02323"/>
<dbReference type="SUPFAM" id="SSF144000">
    <property type="entry name" value="Oxysterol-binding protein-like"/>
    <property type="match status" value="1"/>
</dbReference>
<dbReference type="Gene3D" id="3.30.70.3490">
    <property type="match status" value="1"/>
</dbReference>
<name>B6K258_SCHJY</name>
<dbReference type="InterPro" id="IPR037239">
    <property type="entry name" value="OSBP_sf"/>
</dbReference>
<sequence length="497" mass="56097">MSGIGEQTVPESEKEASKGPVSKKSWMGFLKTLATFTGDLSSLTAPSFILSGTSLLEYLSYWYEYPEIFVSIPDGKTPLERMMNVLKWYICGINREYASRNQSYGTEKKPLNPILGELLIGSWDSSKGKVDITVEQVSHHPPVSVCRAVCEEAGIEALNYNPYKCRFSGRTLAVSQPGQIRIHLKKYDETYYFNLPNLTLEGLWYMAPYIELHNSTHIVSTTGYITKINYHGRGYFSGTKNSFKANVYKKGEKADYVVEGVWTGESKIRHKGEHDGTTFLDLRQLKPTPVTVAPIEQQGEYETRRVWRDVARALAEGDYDAASSSKTRIEQEQRELRKRERAEHRPWKCRFFKWDADNSGLRTAFGQFLQEIVDRGTWVWTGDRLLNPTADDDQTECVRGDSSSSLYDTTFTSEAANVSRNGSVSTDTSARAAAVASDTLPSKPSSSFPSLSQPRPQILCMLLLPNNFHDDLLCMIHLILLRLVHISLSLVRGWYDG</sequence>
<evidence type="ECO:0000313" key="4">
    <source>
        <dbReference type="JaponicusDB" id="SJAG_02323"/>
    </source>
</evidence>
<dbReference type="eggNOG" id="KOG2210">
    <property type="taxonomic scope" value="Eukaryota"/>
</dbReference>
<dbReference type="Pfam" id="PF01237">
    <property type="entry name" value="Oxysterol_BP"/>
    <property type="match status" value="2"/>
</dbReference>
<organism evidence="3 5">
    <name type="scientific">Schizosaccharomyces japonicus (strain yFS275 / FY16936)</name>
    <name type="common">Fission yeast</name>
    <dbReference type="NCBI Taxonomy" id="402676"/>
    <lineage>
        <taxon>Eukaryota</taxon>
        <taxon>Fungi</taxon>
        <taxon>Dikarya</taxon>
        <taxon>Ascomycota</taxon>
        <taxon>Taphrinomycotina</taxon>
        <taxon>Schizosaccharomycetes</taxon>
        <taxon>Schizosaccharomycetales</taxon>
        <taxon>Schizosaccharomycetaceae</taxon>
        <taxon>Schizosaccharomyces</taxon>
    </lineage>
</organism>
<dbReference type="GO" id="GO:0005829">
    <property type="term" value="C:cytosol"/>
    <property type="evidence" value="ECO:0000318"/>
    <property type="project" value="GO_Central"/>
</dbReference>
<dbReference type="AlphaFoldDB" id="B6K258"/>
<evidence type="ECO:0000256" key="1">
    <source>
        <dbReference type="ARBA" id="ARBA00008842"/>
    </source>
</evidence>
<keyword evidence="5" id="KW-1185">Reference proteome</keyword>
<dbReference type="RefSeq" id="XP_002173532.2">
    <property type="nucleotide sequence ID" value="XM_002173496.2"/>
</dbReference>
<accession>B6K258</accession>
<feature type="region of interest" description="Disordered" evidence="2">
    <location>
        <begin position="1"/>
        <end position="20"/>
    </location>
</feature>
<reference evidence="3 5" key="1">
    <citation type="journal article" date="2011" name="Science">
        <title>Comparative functional genomics of the fission yeasts.</title>
        <authorList>
            <person name="Rhind N."/>
            <person name="Chen Z."/>
            <person name="Yassour M."/>
            <person name="Thompson D.A."/>
            <person name="Haas B.J."/>
            <person name="Habib N."/>
            <person name="Wapinski I."/>
            <person name="Roy S."/>
            <person name="Lin M.F."/>
            <person name="Heiman D.I."/>
            <person name="Young S.K."/>
            <person name="Furuya K."/>
            <person name="Guo Y."/>
            <person name="Pidoux A."/>
            <person name="Chen H.M."/>
            <person name="Robbertse B."/>
            <person name="Goldberg J.M."/>
            <person name="Aoki K."/>
            <person name="Bayne E.H."/>
            <person name="Berlin A.M."/>
            <person name="Desjardins C.A."/>
            <person name="Dobbs E."/>
            <person name="Dukaj L."/>
            <person name="Fan L."/>
            <person name="FitzGerald M.G."/>
            <person name="French C."/>
            <person name="Gujja S."/>
            <person name="Hansen K."/>
            <person name="Keifenheim D."/>
            <person name="Levin J.Z."/>
            <person name="Mosher R.A."/>
            <person name="Mueller C.A."/>
            <person name="Pfiffner J."/>
            <person name="Priest M."/>
            <person name="Russ C."/>
            <person name="Smialowska A."/>
            <person name="Swoboda P."/>
            <person name="Sykes S.M."/>
            <person name="Vaughn M."/>
            <person name="Vengrova S."/>
            <person name="Yoder R."/>
            <person name="Zeng Q."/>
            <person name="Allshire R."/>
            <person name="Baulcombe D."/>
            <person name="Birren B.W."/>
            <person name="Brown W."/>
            <person name="Ekwall K."/>
            <person name="Kellis M."/>
            <person name="Leatherwood J."/>
            <person name="Levin H."/>
            <person name="Margalit H."/>
            <person name="Martienssen R."/>
            <person name="Nieduszynski C.A."/>
            <person name="Spatafora J.W."/>
            <person name="Friedman N."/>
            <person name="Dalgaard J.Z."/>
            <person name="Baumann P."/>
            <person name="Niki H."/>
            <person name="Regev A."/>
            <person name="Nusbaum C."/>
        </authorList>
    </citation>
    <scope>NUCLEOTIDE SEQUENCE [LARGE SCALE GENOMIC DNA]</scope>
    <source>
        <strain evidence="5">yFS275 / FY16936</strain>
    </source>
</reference>
<dbReference type="PANTHER" id="PTHR10972:SF210">
    <property type="entry name" value="OXYSTEROL-BINDING PROTEIN HOMOLOG C354.07C"/>
    <property type="match status" value="1"/>
</dbReference>
<dbReference type="Gene3D" id="2.40.160.120">
    <property type="match status" value="1"/>
</dbReference>
<dbReference type="EMBL" id="KE651166">
    <property type="protein sequence ID" value="EEB07239.2"/>
    <property type="molecule type" value="Genomic_DNA"/>
</dbReference>
<dbReference type="Proteomes" id="UP000001744">
    <property type="component" value="Unassembled WGS sequence"/>
</dbReference>
<dbReference type="GO" id="GO:0016020">
    <property type="term" value="C:membrane"/>
    <property type="evidence" value="ECO:0000318"/>
    <property type="project" value="GO_Central"/>
</dbReference>
<proteinExistence type="inferred from homology"/>
<evidence type="ECO:0000313" key="3">
    <source>
        <dbReference type="EMBL" id="EEB07239.2"/>
    </source>
</evidence>
<dbReference type="Gene3D" id="6.10.250.1430">
    <property type="match status" value="1"/>
</dbReference>
<dbReference type="Gene3D" id="1.10.287.2720">
    <property type="match status" value="1"/>
</dbReference>
<dbReference type="OMA" id="LRWKFEF"/>
<evidence type="ECO:0000313" key="5">
    <source>
        <dbReference type="Proteomes" id="UP000001744"/>
    </source>
</evidence>
<dbReference type="PANTHER" id="PTHR10972">
    <property type="entry name" value="OXYSTEROL-BINDING PROTEIN-RELATED"/>
    <property type="match status" value="1"/>
</dbReference>
<comment type="similarity">
    <text evidence="1">Belongs to the OSBP family.</text>
</comment>
<protein>
    <submittedName>
        <fullName evidence="3">Oxysterol binding protein</fullName>
    </submittedName>
</protein>
<dbReference type="GeneID" id="7049069"/>
<dbReference type="HOGENOM" id="CLU_012334_0_0_1"/>
<evidence type="ECO:0000256" key="2">
    <source>
        <dbReference type="SAM" id="MobiDB-lite"/>
    </source>
</evidence>
<dbReference type="GO" id="GO:0008142">
    <property type="term" value="F:oxysterol binding"/>
    <property type="evidence" value="ECO:0000318"/>
    <property type="project" value="GO_Central"/>
</dbReference>
<dbReference type="InterPro" id="IPR000648">
    <property type="entry name" value="Oxysterol-bd"/>
</dbReference>
<dbReference type="OrthoDB" id="14833at2759"/>
<dbReference type="SMR" id="B6K258"/>